<comment type="caution">
    <text evidence="3">The sequence shown here is derived from an EMBL/GenBank/DDBJ whole genome shotgun (WGS) entry which is preliminary data.</text>
</comment>
<dbReference type="Pfam" id="PF13509">
    <property type="entry name" value="S1_2"/>
    <property type="match status" value="1"/>
</dbReference>
<dbReference type="Pfam" id="PF21191">
    <property type="entry name" value="CvfB_1st"/>
    <property type="match status" value="1"/>
</dbReference>
<evidence type="ECO:0000313" key="3">
    <source>
        <dbReference type="EMBL" id="EXX86193.1"/>
    </source>
</evidence>
<dbReference type="RefSeq" id="WP_036580896.1">
    <property type="nucleotide sequence ID" value="NZ_KK082168.1"/>
</dbReference>
<dbReference type="Gene3D" id="1.10.10.10">
    <property type="entry name" value="Winged helix-like DNA-binding domain superfamily/Winged helix DNA-binding domain"/>
    <property type="match status" value="1"/>
</dbReference>
<dbReference type="CDD" id="cd00164">
    <property type="entry name" value="S1_like"/>
    <property type="match status" value="1"/>
</dbReference>
<comment type="similarity">
    <text evidence="1">Belongs to the CvfB family.</text>
</comment>
<dbReference type="InterPro" id="IPR036388">
    <property type="entry name" value="WH-like_DNA-bd_sf"/>
</dbReference>
<gene>
    <name evidence="3" type="ORF">BG53_06815</name>
</gene>
<accession>A0A9W5S0E5</accession>
<protein>
    <submittedName>
        <fullName evidence="3">RNA-binding protein</fullName>
    </submittedName>
</protein>
<proteinExistence type="inferred from homology"/>
<feature type="domain" description="S1 motif" evidence="2">
    <location>
        <begin position="73"/>
        <end position="139"/>
    </location>
</feature>
<dbReference type="InterPro" id="IPR048588">
    <property type="entry name" value="CvfB_S1_2nd"/>
</dbReference>
<dbReference type="EMBL" id="JFHU01000198">
    <property type="protein sequence ID" value="EXX86193.1"/>
    <property type="molecule type" value="Genomic_DNA"/>
</dbReference>
<dbReference type="InterPro" id="IPR014464">
    <property type="entry name" value="CvfB_fam"/>
</dbReference>
<dbReference type="SUPFAM" id="SSF50249">
    <property type="entry name" value="Nucleic acid-binding proteins"/>
    <property type="match status" value="1"/>
</dbReference>
<dbReference type="InterPro" id="IPR039566">
    <property type="entry name" value="CvfB_S1_st"/>
</dbReference>
<dbReference type="InterPro" id="IPR048587">
    <property type="entry name" value="CvfB_S1_3rd"/>
</dbReference>
<feature type="domain" description="S1 motif" evidence="2">
    <location>
        <begin position="155"/>
        <end position="220"/>
    </location>
</feature>
<dbReference type="PANTHER" id="PTHR37296">
    <property type="entry name" value="CONSERVED VIRULENCE FACTOR B"/>
    <property type="match status" value="1"/>
</dbReference>
<dbReference type="InterPro" id="IPR040764">
    <property type="entry name" value="CvfB_WH"/>
</dbReference>
<sequence>MSLTAGTIVKLQTAREVPPSGFFLTDGDQDVLLHYSEIVGSRPEPGDEVEVFIHYDTEDRLAATMRRPALTLGGLARLKVADINPRMGCFLEIGLGRQLLLPNAELPEEREFRPRVGDEVFVRMAHDKIGRLVAKLAVEEDLAPLVFAAPAAWHNSRVSGWVTKTLKMGSFVLVDGGVTGFGVYGMIPASERSRTLHLGERVEARVTFIREDGRVNLSMYERKEVGRVEDVERVLAFLRERSNGAMPYSDETPADIVKQKFGISKSAFKRALGKLMRDGLVVQKGSWTHLAGSGPESGDGN</sequence>
<dbReference type="PANTHER" id="PTHR37296:SF1">
    <property type="entry name" value="CONSERVED VIRULENCE FACTOR B"/>
    <property type="match status" value="1"/>
</dbReference>
<dbReference type="Gene3D" id="2.40.50.140">
    <property type="entry name" value="Nucleic acid-binding proteins"/>
    <property type="match status" value="2"/>
</dbReference>
<dbReference type="Proteomes" id="UP000053750">
    <property type="component" value="Unassembled WGS sequence"/>
</dbReference>
<dbReference type="OrthoDB" id="9801597at2"/>
<organism evidence="3 4">
    <name type="scientific">Paenibacillus darwinianus</name>
    <dbReference type="NCBI Taxonomy" id="1380763"/>
    <lineage>
        <taxon>Bacteria</taxon>
        <taxon>Bacillati</taxon>
        <taxon>Bacillota</taxon>
        <taxon>Bacilli</taxon>
        <taxon>Bacillales</taxon>
        <taxon>Paenibacillaceae</taxon>
        <taxon>Paenibacillus</taxon>
    </lineage>
</organism>
<dbReference type="Pfam" id="PF21543">
    <property type="entry name" value="CvfB_2nd"/>
    <property type="match status" value="1"/>
</dbReference>
<dbReference type="InterPro" id="IPR012340">
    <property type="entry name" value="NA-bd_OB-fold"/>
</dbReference>
<dbReference type="InterPro" id="IPR003029">
    <property type="entry name" value="S1_domain"/>
</dbReference>
<name>A0A9W5S0E5_9BACL</name>
<dbReference type="GO" id="GO:0003676">
    <property type="term" value="F:nucleic acid binding"/>
    <property type="evidence" value="ECO:0007669"/>
    <property type="project" value="InterPro"/>
</dbReference>
<dbReference type="Pfam" id="PF17783">
    <property type="entry name" value="WHD_CvfB"/>
    <property type="match status" value="1"/>
</dbReference>
<evidence type="ECO:0000259" key="2">
    <source>
        <dbReference type="PROSITE" id="PS50126"/>
    </source>
</evidence>
<keyword evidence="4" id="KW-1185">Reference proteome</keyword>
<dbReference type="AlphaFoldDB" id="A0A9W5S0E5"/>
<evidence type="ECO:0000313" key="4">
    <source>
        <dbReference type="Proteomes" id="UP000053750"/>
    </source>
</evidence>
<dbReference type="PROSITE" id="PS50126">
    <property type="entry name" value="S1"/>
    <property type="match status" value="2"/>
</dbReference>
<dbReference type="SMART" id="SM00316">
    <property type="entry name" value="S1"/>
    <property type="match status" value="3"/>
</dbReference>
<reference evidence="3 4" key="1">
    <citation type="submission" date="2014-02" db="EMBL/GenBank/DDBJ databases">
        <title>Genome sequence of Paenibacillus darwinianus reveals adaptive mechanisms for survival in Antarctic soils.</title>
        <authorList>
            <person name="Dsouza M."/>
            <person name="Taylor M.W."/>
            <person name="Turner S.J."/>
            <person name="Aislabie J."/>
        </authorList>
    </citation>
    <scope>NUCLEOTIDE SEQUENCE [LARGE SCALE GENOMIC DNA]</scope>
    <source>
        <strain evidence="3 4">CE1</strain>
    </source>
</reference>
<dbReference type="PIRSF" id="PIRSF012524">
    <property type="entry name" value="YitL_S1"/>
    <property type="match status" value="1"/>
</dbReference>
<evidence type="ECO:0000256" key="1">
    <source>
        <dbReference type="PIRNR" id="PIRNR012524"/>
    </source>
</evidence>